<dbReference type="GO" id="GO:0005739">
    <property type="term" value="C:mitochondrion"/>
    <property type="evidence" value="ECO:0007669"/>
    <property type="project" value="TreeGrafter"/>
</dbReference>
<keyword evidence="5" id="KW-0496">Mitochondrion</keyword>
<evidence type="ECO:0000313" key="5">
    <source>
        <dbReference type="EMBL" id="QGN73928.1"/>
    </source>
</evidence>
<dbReference type="GO" id="GO:0003723">
    <property type="term" value="F:RNA binding"/>
    <property type="evidence" value="ECO:0007669"/>
    <property type="project" value="InterPro"/>
</dbReference>
<geneLocation type="mitochondrion" evidence="5"/>
<dbReference type="InterPro" id="IPR010979">
    <property type="entry name" value="Ribosomal_uS13-like_H2TH"/>
</dbReference>
<organism evidence="5">
    <name type="scientific">prasinophyte sp. MBIC10622</name>
    <dbReference type="NCBI Taxonomy" id="156113"/>
    <lineage>
        <taxon>Eukaryota</taxon>
        <taxon>Viridiplantae</taxon>
        <taxon>Chlorophyta</taxon>
    </lineage>
</organism>
<keyword evidence="3 4" id="KW-0687">Ribonucleoprotein</keyword>
<dbReference type="InterPro" id="IPR001892">
    <property type="entry name" value="Ribosomal_uS13"/>
</dbReference>
<name>A0A650AKJ4_9CHLO</name>
<dbReference type="PANTHER" id="PTHR10871">
    <property type="entry name" value="30S RIBOSOMAL PROTEIN S13/40S RIBOSOMAL PROTEIN S18"/>
    <property type="match status" value="1"/>
</dbReference>
<dbReference type="PROSITE" id="PS50159">
    <property type="entry name" value="RIBOSOMAL_S13_2"/>
    <property type="match status" value="1"/>
</dbReference>
<evidence type="ECO:0000256" key="4">
    <source>
        <dbReference type="RuleBase" id="RU003830"/>
    </source>
</evidence>
<dbReference type="GO" id="GO:0006412">
    <property type="term" value="P:translation"/>
    <property type="evidence" value="ECO:0007669"/>
    <property type="project" value="InterPro"/>
</dbReference>
<dbReference type="Gene3D" id="1.10.8.50">
    <property type="match status" value="1"/>
</dbReference>
<proteinExistence type="inferred from homology"/>
<accession>A0A650AKJ4</accession>
<dbReference type="PIRSF" id="PIRSF002134">
    <property type="entry name" value="Ribosomal_S13"/>
    <property type="match status" value="1"/>
</dbReference>
<comment type="similarity">
    <text evidence="1 4">Belongs to the universal ribosomal protein uS13 family.</text>
</comment>
<dbReference type="GO" id="GO:0003735">
    <property type="term" value="F:structural constituent of ribosome"/>
    <property type="evidence" value="ECO:0007669"/>
    <property type="project" value="InterPro"/>
</dbReference>
<dbReference type="SUPFAM" id="SSF46946">
    <property type="entry name" value="S13-like H2TH domain"/>
    <property type="match status" value="1"/>
</dbReference>
<dbReference type="InterPro" id="IPR027437">
    <property type="entry name" value="Rbsml_uS13_C"/>
</dbReference>
<gene>
    <name evidence="5" type="primary">rps13</name>
</gene>
<dbReference type="Pfam" id="PF00416">
    <property type="entry name" value="Ribosomal_S13"/>
    <property type="match status" value="1"/>
</dbReference>
<dbReference type="PANTHER" id="PTHR10871:SF1">
    <property type="entry name" value="SMALL RIBOSOMAL SUBUNIT PROTEIN US13M"/>
    <property type="match status" value="1"/>
</dbReference>
<dbReference type="GO" id="GO:0015935">
    <property type="term" value="C:small ribosomal subunit"/>
    <property type="evidence" value="ECO:0007669"/>
    <property type="project" value="TreeGrafter"/>
</dbReference>
<evidence type="ECO:0000256" key="2">
    <source>
        <dbReference type="ARBA" id="ARBA00022980"/>
    </source>
</evidence>
<protein>
    <submittedName>
        <fullName evidence="5">Ribosomal protein S13</fullName>
    </submittedName>
</protein>
<evidence type="ECO:0000256" key="3">
    <source>
        <dbReference type="ARBA" id="ARBA00023274"/>
    </source>
</evidence>
<sequence length="117" mass="13260">MQILGVYFDNRSSVRYALTEVYGLGKTSAKQICDQLGLSHTYSVGALTLAQIDRLTYLVHHHYSTGPTVRRAQAQDVKRLVTIGTYRGFRHVHGLPARGQRTSTNSRTARRVRVFRK</sequence>
<evidence type="ECO:0000256" key="1">
    <source>
        <dbReference type="ARBA" id="ARBA00008080"/>
    </source>
</evidence>
<dbReference type="AlphaFoldDB" id="A0A650AKJ4"/>
<dbReference type="EMBL" id="MN662311">
    <property type="protein sequence ID" value="QGN73928.1"/>
    <property type="molecule type" value="Genomic_DNA"/>
</dbReference>
<keyword evidence="2 4" id="KW-0689">Ribosomal protein</keyword>
<reference evidence="5" key="1">
    <citation type="submission" date="2019-11" db="EMBL/GenBank/DDBJ databases">
        <title>Complete mitogenomes of the marine picoplanktonic green algae Prasinoderma sp. MBIC 10622 and Prasinococcus capsulatus CCMP 1194 (Palmophyllophyceae).</title>
        <authorList>
            <person name="Turmel M."/>
            <person name="Otis C."/>
            <person name="Lemieux C."/>
        </authorList>
    </citation>
    <scope>NUCLEOTIDE SEQUENCE</scope>
</reference>
<dbReference type="Gene3D" id="4.10.910.10">
    <property type="entry name" value="30s ribosomal protein s13, domain 2"/>
    <property type="match status" value="1"/>
</dbReference>